<feature type="compositionally biased region" description="Basic and acidic residues" evidence="1">
    <location>
        <begin position="172"/>
        <end position="187"/>
    </location>
</feature>
<feature type="compositionally biased region" description="Polar residues" evidence="1">
    <location>
        <begin position="144"/>
        <end position="157"/>
    </location>
</feature>
<gene>
    <name evidence="3" type="primary">mtbp_0</name>
    <name evidence="3" type="ORF">EYF80_009812</name>
</gene>
<organism evidence="3 4">
    <name type="scientific">Liparis tanakae</name>
    <name type="common">Tanaka's snailfish</name>
    <dbReference type="NCBI Taxonomy" id="230148"/>
    <lineage>
        <taxon>Eukaryota</taxon>
        <taxon>Metazoa</taxon>
        <taxon>Chordata</taxon>
        <taxon>Craniata</taxon>
        <taxon>Vertebrata</taxon>
        <taxon>Euteleostomi</taxon>
        <taxon>Actinopterygii</taxon>
        <taxon>Neopterygii</taxon>
        <taxon>Teleostei</taxon>
        <taxon>Neoteleostei</taxon>
        <taxon>Acanthomorphata</taxon>
        <taxon>Eupercaria</taxon>
        <taxon>Perciformes</taxon>
        <taxon>Cottioidei</taxon>
        <taxon>Cottales</taxon>
        <taxon>Liparidae</taxon>
        <taxon>Liparis</taxon>
    </lineage>
</organism>
<dbReference type="GO" id="GO:0034501">
    <property type="term" value="P:protein localization to kinetochore"/>
    <property type="evidence" value="ECO:0007669"/>
    <property type="project" value="TreeGrafter"/>
</dbReference>
<feature type="compositionally biased region" description="Low complexity" evidence="1">
    <location>
        <begin position="122"/>
        <end position="133"/>
    </location>
</feature>
<keyword evidence="4" id="KW-1185">Reference proteome</keyword>
<accession>A0A4Z2IR31</accession>
<feature type="region of interest" description="Disordered" evidence="1">
    <location>
        <begin position="119"/>
        <end position="188"/>
    </location>
</feature>
<dbReference type="OrthoDB" id="8942696at2759"/>
<dbReference type="InterPro" id="IPR039061">
    <property type="entry name" value="MTBP"/>
</dbReference>
<name>A0A4Z2IR31_9TELE</name>
<evidence type="ECO:0000259" key="2">
    <source>
        <dbReference type="Pfam" id="PF14920"/>
    </source>
</evidence>
<dbReference type="AlphaFoldDB" id="A0A4Z2IR31"/>
<evidence type="ECO:0000313" key="3">
    <source>
        <dbReference type="EMBL" id="TNN79994.1"/>
    </source>
</evidence>
<sequence>MSPDLSPGRISRMPFNKASASHYHGIEFCLDNQRSLDRDQAFVKLQSRLIRYETQTTCSKEPCALPFTLSPAPSPAVMSEPGSVPDGETLQNADVARLKRRSWDTDIIGGYPRKRLVKSESNDSLCSQSSGSSGTHPAIRPVRQQPTRSQSTASGSVTVPPADKPKPQQLKSQDDKEEDKPSKESRSQKHNRVRVCVLVCVRYLKKKTFSNYYYRTCSDYFYQHIDAIETRTGTR</sequence>
<proteinExistence type="predicted"/>
<dbReference type="InterPro" id="IPR029418">
    <property type="entry name" value="MTBP_C"/>
</dbReference>
<dbReference type="GO" id="GO:0007089">
    <property type="term" value="P:traversing start control point of mitotic cell cycle"/>
    <property type="evidence" value="ECO:0007669"/>
    <property type="project" value="TreeGrafter"/>
</dbReference>
<evidence type="ECO:0000256" key="1">
    <source>
        <dbReference type="SAM" id="MobiDB-lite"/>
    </source>
</evidence>
<dbReference type="Pfam" id="PF14920">
    <property type="entry name" value="MTBP_C"/>
    <property type="match status" value="1"/>
</dbReference>
<dbReference type="GO" id="GO:0031396">
    <property type="term" value="P:regulation of protein ubiquitination"/>
    <property type="evidence" value="ECO:0007669"/>
    <property type="project" value="InterPro"/>
</dbReference>
<reference evidence="3 4" key="1">
    <citation type="submission" date="2019-03" db="EMBL/GenBank/DDBJ databases">
        <title>First draft genome of Liparis tanakae, snailfish: a comprehensive survey of snailfish specific genes.</title>
        <authorList>
            <person name="Kim W."/>
            <person name="Song I."/>
            <person name="Jeong J.-H."/>
            <person name="Kim D."/>
            <person name="Kim S."/>
            <person name="Ryu S."/>
            <person name="Song J.Y."/>
            <person name="Lee S.K."/>
        </authorList>
    </citation>
    <scope>NUCLEOTIDE SEQUENCE [LARGE SCALE GENOMIC DNA]</scope>
    <source>
        <tissue evidence="3">Muscle</tissue>
    </source>
</reference>
<protein>
    <submittedName>
        <fullName evidence="3">Mdm2-binding protein</fullName>
    </submittedName>
</protein>
<dbReference type="Proteomes" id="UP000314294">
    <property type="component" value="Unassembled WGS sequence"/>
</dbReference>
<dbReference type="PANTHER" id="PTHR14382">
    <property type="entry name" value="MDM2-BINDING PROTEIN"/>
    <property type="match status" value="1"/>
</dbReference>
<evidence type="ECO:0000313" key="4">
    <source>
        <dbReference type="Proteomes" id="UP000314294"/>
    </source>
</evidence>
<feature type="domain" description="MDN2-binding protein C-terminal" evidence="2">
    <location>
        <begin position="3"/>
        <end position="220"/>
    </location>
</feature>
<comment type="caution">
    <text evidence="3">The sequence shown here is derived from an EMBL/GenBank/DDBJ whole genome shotgun (WGS) entry which is preliminary data.</text>
</comment>
<dbReference type="PANTHER" id="PTHR14382:SF1">
    <property type="entry name" value="MDM2-BINDING PROTEIN"/>
    <property type="match status" value="1"/>
</dbReference>
<dbReference type="EMBL" id="SRLO01000059">
    <property type="protein sequence ID" value="TNN79994.1"/>
    <property type="molecule type" value="Genomic_DNA"/>
</dbReference>
<dbReference type="GO" id="GO:0000776">
    <property type="term" value="C:kinetochore"/>
    <property type="evidence" value="ECO:0007669"/>
    <property type="project" value="TreeGrafter"/>
</dbReference>